<evidence type="ECO:0000313" key="1">
    <source>
        <dbReference type="EMBL" id="SFN63234.1"/>
    </source>
</evidence>
<organism evidence="1 2">
    <name type="scientific">Algoriella xinjiangensis</name>
    <dbReference type="NCBI Taxonomy" id="684065"/>
    <lineage>
        <taxon>Bacteria</taxon>
        <taxon>Pseudomonadati</taxon>
        <taxon>Bacteroidota</taxon>
        <taxon>Flavobacteriia</taxon>
        <taxon>Flavobacteriales</taxon>
        <taxon>Weeksellaceae</taxon>
        <taxon>Algoriella</taxon>
    </lineage>
</organism>
<dbReference type="EMBL" id="FOUZ01000017">
    <property type="protein sequence ID" value="SFN63234.1"/>
    <property type="molecule type" value="Genomic_DNA"/>
</dbReference>
<accession>A0A1I5AL79</accession>
<gene>
    <name evidence="1" type="ORF">SAMN05421738_11745</name>
</gene>
<dbReference type="Proteomes" id="UP000199149">
    <property type="component" value="Unassembled WGS sequence"/>
</dbReference>
<dbReference type="AlphaFoldDB" id="A0A1I5AL79"/>
<keyword evidence="2" id="KW-1185">Reference proteome</keyword>
<dbReference type="Gene3D" id="2.40.50.120">
    <property type="match status" value="1"/>
</dbReference>
<dbReference type="InterPro" id="IPR008993">
    <property type="entry name" value="TIMP-like_OB-fold"/>
</dbReference>
<protein>
    <submittedName>
        <fullName evidence="1">Uncharacterized protein</fullName>
    </submittedName>
</protein>
<dbReference type="SUPFAM" id="SSF50242">
    <property type="entry name" value="TIMP-like"/>
    <property type="match status" value="1"/>
</dbReference>
<proteinExistence type="predicted"/>
<reference evidence="2" key="1">
    <citation type="submission" date="2016-10" db="EMBL/GenBank/DDBJ databases">
        <authorList>
            <person name="Varghese N."/>
            <person name="Submissions S."/>
        </authorList>
    </citation>
    <scope>NUCLEOTIDE SEQUENCE [LARGE SCALE GENOMIC DNA]</scope>
    <source>
        <strain evidence="2">XJ109</strain>
    </source>
</reference>
<name>A0A1I5AL79_9FLAO</name>
<evidence type="ECO:0000313" key="2">
    <source>
        <dbReference type="Proteomes" id="UP000199149"/>
    </source>
</evidence>
<sequence>MPMNINERISTSDFIAKAKIKKIWLDDKNKSLHNIEIEIIDLYKGVSTKRMKIYSEQMTSCAFFTPQNTTWLIFASKDKDGILKFGFCSGSIKIENNIASIQRKIELLKYMKTEKIDMNTKNNVSYVINSEFLKKFNGLKELQNNFALYEVTINKDLSVNFVRAIKEFSSESINIELLEILKLKSKVYAKNREMTILQQEKIIIPIFYYPKEKNESSFISPYDL</sequence>